<protein>
    <recommendedName>
        <fullName evidence="4">Glycosyltransferase 61 catalytic domain-containing protein</fullName>
    </recommendedName>
</protein>
<dbReference type="EMBL" id="MRCC01000009">
    <property type="protein sequence ID" value="OKH25928.1"/>
    <property type="molecule type" value="Genomic_DNA"/>
</dbReference>
<dbReference type="Proteomes" id="UP000185984">
    <property type="component" value="Unassembled WGS sequence"/>
</dbReference>
<comment type="caution">
    <text evidence="5">The sequence shown here is derived from an EMBL/GenBank/DDBJ whole genome shotgun (WGS) entry which is preliminary data.</text>
</comment>
<dbReference type="PANTHER" id="PTHR20961">
    <property type="entry name" value="GLYCOSYLTRANSFERASE"/>
    <property type="match status" value="1"/>
</dbReference>
<evidence type="ECO:0000259" key="4">
    <source>
        <dbReference type="Pfam" id="PF04577"/>
    </source>
</evidence>
<evidence type="ECO:0000313" key="6">
    <source>
        <dbReference type="Proteomes" id="UP000185984"/>
    </source>
</evidence>
<dbReference type="Pfam" id="PF04577">
    <property type="entry name" value="Glyco_transf_61"/>
    <property type="match status" value="1"/>
</dbReference>
<keyword evidence="1" id="KW-0328">Glycosyltransferase</keyword>
<feature type="domain" description="Glycosyltransferase 61 catalytic" evidence="4">
    <location>
        <begin position="86"/>
        <end position="262"/>
    </location>
</feature>
<dbReference type="InterPro" id="IPR007657">
    <property type="entry name" value="Glycosyltransferase_61"/>
</dbReference>
<dbReference type="STRING" id="247279.NIES1031_12805"/>
<dbReference type="AlphaFoldDB" id="A0A1U7HQV5"/>
<keyword evidence="2" id="KW-0808">Transferase</keyword>
<sequence length="323" mass="36927">MHPFVIKIESPFVCEINNTYLAGPAAVGFDVNQNIILETTTPYHCQENHLEGSVAIRALALKSLLADNTPQIDTAFSLINAWSQNYWHWIIDCLTRLEGIEFYQQQTGIKPKLIIDANPTSWQIDSLRLLGYQPQDCIRWNKSRLRVEKLIISSFRRHYDEVYSVESPLASRWIRKRMLSNLSQTENKHFSSKIFISRRQAEGRRIINENDVIATLANFGFVAYILEDMNFEDEVRLFSQATMVVAPHGAGLTNIIFAQNLTLIELFGVSISPCFANLARGLGFQYGYLQCHSPYTALRYHDSDMVVDTTQLKRLLVQMLASS</sequence>
<accession>A0A1U7HQV5</accession>
<evidence type="ECO:0000256" key="3">
    <source>
        <dbReference type="ARBA" id="ARBA00023180"/>
    </source>
</evidence>
<dbReference type="InterPro" id="IPR049625">
    <property type="entry name" value="Glyco_transf_61_cat"/>
</dbReference>
<organism evidence="5 6">
    <name type="scientific">Chroogloeocystis siderophila 5.2 s.c.1</name>
    <dbReference type="NCBI Taxonomy" id="247279"/>
    <lineage>
        <taxon>Bacteria</taxon>
        <taxon>Bacillati</taxon>
        <taxon>Cyanobacteriota</taxon>
        <taxon>Cyanophyceae</taxon>
        <taxon>Oscillatoriophycideae</taxon>
        <taxon>Chroococcales</taxon>
        <taxon>Chroococcaceae</taxon>
        <taxon>Chroogloeocystis</taxon>
    </lineage>
</organism>
<evidence type="ECO:0000313" key="5">
    <source>
        <dbReference type="EMBL" id="OKH25928.1"/>
    </source>
</evidence>
<keyword evidence="6" id="KW-1185">Reference proteome</keyword>
<proteinExistence type="predicted"/>
<evidence type="ECO:0000256" key="1">
    <source>
        <dbReference type="ARBA" id="ARBA00022676"/>
    </source>
</evidence>
<gene>
    <name evidence="5" type="ORF">NIES1031_12805</name>
</gene>
<evidence type="ECO:0000256" key="2">
    <source>
        <dbReference type="ARBA" id="ARBA00022679"/>
    </source>
</evidence>
<name>A0A1U7HQV5_9CHRO</name>
<keyword evidence="3" id="KW-0325">Glycoprotein</keyword>
<dbReference type="GO" id="GO:0016757">
    <property type="term" value="F:glycosyltransferase activity"/>
    <property type="evidence" value="ECO:0007669"/>
    <property type="project" value="UniProtKB-KW"/>
</dbReference>
<reference evidence="5 6" key="1">
    <citation type="submission" date="2016-11" db="EMBL/GenBank/DDBJ databases">
        <title>Draft Genome Sequences of Nine Cyanobacterial Strains from Diverse Habitats.</title>
        <authorList>
            <person name="Zhu T."/>
            <person name="Hou S."/>
            <person name="Lu X."/>
            <person name="Hess W.R."/>
        </authorList>
    </citation>
    <scope>NUCLEOTIDE SEQUENCE [LARGE SCALE GENOMIC DNA]</scope>
    <source>
        <strain evidence="5 6">5.2 s.c.1</strain>
    </source>
</reference>